<sequence length="820" mass="85268">MTHAKEESFRNSEEEYWANIDVNDCGYLLRTLEREAYTAVVNALRAKGPPSEYSFILLDHLKSALSISDELGRAEIRRASADPKLSKVASLLNPSYDTNTEWIVSSVEARGSVEAGTSRGKPFAQSSTNCLANKLLSQALLHNESIDRESGRSVELLTVAPKPFVPERLRLLLRETDRPEQRIPPPLEIPPPLPAPIATPVTRSRSDARPPTTKKRKQRTSKGAGTSAKRVMVTPDHKIEPIVLDGMMSLDEVSDVTPMTPMTVSAVGVVGSAGSAVISPGEPPQSGDAMKTWVSKIHQEQEAVSAANNKKNGAAPTPVVPSDPCLPSTSTSTIPTPEDPVKKKRRTRAPVQDPFYLNSCARTRPFHFEPKSDGRPKPPRGNPDKRSSTKRGSPGDYGCSFTAAVMSGATSAASYMAAAASGASQSLPPISTPVTRPPESHLGYGNRPIGLDESPSGAAASSTASPSAGGSPAGLSGGTRQGVPTPSTPTSHTVKRGGVYGNVAPRTQSRNYWVNQGGGPTTPSHSSPTVVRTNSSSGTLGGRTASMGSQQLSGLQATSPGGPLSAQKASMSMSNSSMQSMSGGSMGSAIGASGSSSSSSILLTTDPAVPVSALPPEEFGHDYGVSPMPPPPTGIGLSNATAPAMRMPPRILPSSRGRITNPVLRSPGVTTSPQHFAALNGLSPNAAAAATLPPSSMLQRAGSMSSIRPRTASKGAETAAGAAPVAPVGERPTVQGRVTDNEVQAKVDTIMLEAAQKELSNGKRTSVPKELLEKRDNGMILSHHSPAPASSSQSMQFAVCRTNVPGESDAAEMNAAAAAA</sequence>
<dbReference type="InterPro" id="IPR005491">
    <property type="entry name" value="ENT_dom"/>
</dbReference>
<keyword evidence="2" id="KW-0539">Nucleus</keyword>
<feature type="domain" description="ENT" evidence="4">
    <location>
        <begin position="25"/>
        <end position="113"/>
    </location>
</feature>
<comment type="subcellular location">
    <subcellularLocation>
        <location evidence="1">Nucleus</location>
    </subcellularLocation>
</comment>
<dbReference type="Gene3D" id="1.10.1240.40">
    <property type="entry name" value="ENT domain"/>
    <property type="match status" value="1"/>
</dbReference>
<evidence type="ECO:0000259" key="4">
    <source>
        <dbReference type="PROSITE" id="PS51138"/>
    </source>
</evidence>
<name>A0AAV5WT04_9BILA</name>
<feature type="non-terminal residue" evidence="5">
    <location>
        <position position="820"/>
    </location>
</feature>
<feature type="region of interest" description="Disordered" evidence="3">
    <location>
        <begin position="175"/>
        <end position="234"/>
    </location>
</feature>
<feature type="compositionally biased region" description="Polar residues" evidence="3">
    <location>
        <begin position="505"/>
        <end position="514"/>
    </location>
</feature>
<evidence type="ECO:0000313" key="6">
    <source>
        <dbReference type="Proteomes" id="UP001432322"/>
    </source>
</evidence>
<dbReference type="SUPFAM" id="SSF158639">
    <property type="entry name" value="ENT-like"/>
    <property type="match status" value="1"/>
</dbReference>
<dbReference type="EMBL" id="BTSY01000006">
    <property type="protein sequence ID" value="GMT32829.1"/>
    <property type="molecule type" value="Genomic_DNA"/>
</dbReference>
<evidence type="ECO:0000256" key="1">
    <source>
        <dbReference type="ARBA" id="ARBA00004123"/>
    </source>
</evidence>
<reference evidence="5" key="1">
    <citation type="submission" date="2023-10" db="EMBL/GenBank/DDBJ databases">
        <title>Genome assembly of Pristionchus species.</title>
        <authorList>
            <person name="Yoshida K."/>
            <person name="Sommer R.J."/>
        </authorList>
    </citation>
    <scope>NUCLEOTIDE SEQUENCE</scope>
    <source>
        <strain evidence="5">RS5133</strain>
    </source>
</reference>
<dbReference type="GO" id="GO:0005654">
    <property type="term" value="C:nucleoplasm"/>
    <property type="evidence" value="ECO:0007669"/>
    <property type="project" value="TreeGrafter"/>
</dbReference>
<dbReference type="PANTHER" id="PTHR16500">
    <property type="entry name" value="BRCA2-INTERACTING TRANSCRIPTIONAL REPRESSOR EMSY"/>
    <property type="match status" value="1"/>
</dbReference>
<dbReference type="PANTHER" id="PTHR16500:SF3">
    <property type="entry name" value="BRCA2-INTERACTING TRANSCRIPTIONAL REPRESSOR EMSY"/>
    <property type="match status" value="1"/>
</dbReference>
<dbReference type="GO" id="GO:0006355">
    <property type="term" value="P:regulation of DNA-templated transcription"/>
    <property type="evidence" value="ECO:0007669"/>
    <property type="project" value="InterPro"/>
</dbReference>
<organism evidence="5 6">
    <name type="scientific">Pristionchus fissidentatus</name>
    <dbReference type="NCBI Taxonomy" id="1538716"/>
    <lineage>
        <taxon>Eukaryota</taxon>
        <taxon>Metazoa</taxon>
        <taxon>Ecdysozoa</taxon>
        <taxon>Nematoda</taxon>
        <taxon>Chromadorea</taxon>
        <taxon>Rhabditida</taxon>
        <taxon>Rhabditina</taxon>
        <taxon>Diplogasteromorpha</taxon>
        <taxon>Diplogasteroidea</taxon>
        <taxon>Neodiplogasteridae</taxon>
        <taxon>Pristionchus</taxon>
    </lineage>
</organism>
<proteinExistence type="predicted"/>
<feature type="compositionally biased region" description="Polar residues" evidence="3">
    <location>
        <begin position="521"/>
        <end position="538"/>
    </location>
</feature>
<dbReference type="SMART" id="SM01191">
    <property type="entry name" value="ENT"/>
    <property type="match status" value="1"/>
</dbReference>
<dbReference type="Pfam" id="PF03735">
    <property type="entry name" value="ENT"/>
    <property type="match status" value="1"/>
</dbReference>
<feature type="region of interest" description="Disordered" evidence="3">
    <location>
        <begin position="422"/>
        <end position="601"/>
    </location>
</feature>
<feature type="compositionally biased region" description="Gly residues" evidence="3">
    <location>
        <begin position="471"/>
        <end position="480"/>
    </location>
</feature>
<gene>
    <name evidence="5" type="ORF">PFISCL1PPCAC_24126</name>
</gene>
<keyword evidence="6" id="KW-1185">Reference proteome</keyword>
<comment type="caution">
    <text evidence="5">The sequence shown here is derived from an EMBL/GenBank/DDBJ whole genome shotgun (WGS) entry which is preliminary data.</text>
</comment>
<feature type="compositionally biased region" description="Low complexity" evidence="3">
    <location>
        <begin position="719"/>
        <end position="729"/>
    </location>
</feature>
<feature type="compositionally biased region" description="Low complexity" evidence="3">
    <location>
        <begin position="565"/>
        <end position="600"/>
    </location>
</feature>
<dbReference type="InterPro" id="IPR033482">
    <property type="entry name" value="EMSY"/>
</dbReference>
<evidence type="ECO:0000313" key="5">
    <source>
        <dbReference type="EMBL" id="GMT32829.1"/>
    </source>
</evidence>
<feature type="region of interest" description="Disordered" evidence="3">
    <location>
        <begin position="310"/>
        <end position="397"/>
    </location>
</feature>
<feature type="region of interest" description="Disordered" evidence="3">
    <location>
        <begin position="700"/>
        <end position="739"/>
    </location>
</feature>
<dbReference type="PROSITE" id="PS51138">
    <property type="entry name" value="ENT"/>
    <property type="match status" value="1"/>
</dbReference>
<dbReference type="AlphaFoldDB" id="A0AAV5WT04"/>
<evidence type="ECO:0000256" key="2">
    <source>
        <dbReference type="ARBA" id="ARBA00023242"/>
    </source>
</evidence>
<feature type="compositionally biased region" description="Pro residues" evidence="3">
    <location>
        <begin position="182"/>
        <end position="197"/>
    </location>
</feature>
<accession>A0AAV5WT04</accession>
<protein>
    <recommendedName>
        <fullName evidence="4">ENT domain-containing protein</fullName>
    </recommendedName>
</protein>
<dbReference type="InterPro" id="IPR036142">
    <property type="entry name" value="ENT_dom-like_sf"/>
</dbReference>
<evidence type="ECO:0000256" key="3">
    <source>
        <dbReference type="SAM" id="MobiDB-lite"/>
    </source>
</evidence>
<dbReference type="Proteomes" id="UP001432322">
    <property type="component" value="Unassembled WGS sequence"/>
</dbReference>
<feature type="compositionally biased region" description="Low complexity" evidence="3">
    <location>
        <begin position="454"/>
        <end position="470"/>
    </location>
</feature>
<feature type="compositionally biased region" description="Low complexity" evidence="3">
    <location>
        <begin position="327"/>
        <end position="336"/>
    </location>
</feature>
<feature type="compositionally biased region" description="Basic and acidic residues" evidence="3">
    <location>
        <begin position="366"/>
        <end position="387"/>
    </location>
</feature>
<feature type="compositionally biased region" description="Polar residues" evidence="3">
    <location>
        <begin position="546"/>
        <end position="559"/>
    </location>
</feature>